<keyword evidence="2" id="KW-1185">Reference proteome</keyword>
<accession>A0AC61NGJ1</accession>
<protein>
    <submittedName>
        <fullName evidence="1">ATP-binding protein</fullName>
    </submittedName>
</protein>
<proteinExistence type="predicted"/>
<organism evidence="1 2">
    <name type="scientific">Halosquirtibacter laminarini</name>
    <dbReference type="NCBI Taxonomy" id="3374600"/>
    <lineage>
        <taxon>Bacteria</taxon>
        <taxon>Pseudomonadati</taxon>
        <taxon>Bacteroidota</taxon>
        <taxon>Bacteroidia</taxon>
        <taxon>Marinilabiliales</taxon>
        <taxon>Prolixibacteraceae</taxon>
        <taxon>Halosquirtibacter</taxon>
    </lineage>
</organism>
<keyword evidence="1" id="KW-0547">Nucleotide-binding</keyword>
<reference evidence="1" key="1">
    <citation type="submission" date="2021-08" db="EMBL/GenBank/DDBJ databases">
        <title>Novel anaerobic bacterium isolated from sea squirt in East Sea, Republic of Korea.</title>
        <authorList>
            <person name="Nguyen T.H."/>
            <person name="Li Z."/>
            <person name="Lee Y.-J."/>
            <person name="Ko J."/>
            <person name="Kim S.-G."/>
        </authorList>
    </citation>
    <scope>NUCLEOTIDE SEQUENCE</scope>
    <source>
        <strain evidence="1">KCTC 25031</strain>
    </source>
</reference>
<evidence type="ECO:0000313" key="2">
    <source>
        <dbReference type="Proteomes" id="UP000826212"/>
    </source>
</evidence>
<dbReference type="EMBL" id="CP081303">
    <property type="protein sequence ID" value="QZE14748.1"/>
    <property type="molecule type" value="Genomic_DNA"/>
</dbReference>
<dbReference type="Proteomes" id="UP000826212">
    <property type="component" value="Chromosome"/>
</dbReference>
<sequence>MKEIALHIIDLIENSIRAKANQITFIYDEDNTRKSFCIIDDGIGMSKEELNNALDPLYTTKPKKQIGLGLSLTKQSVLQSAGTFHIHSTPNKGTEIVFSYVKKNIDCPPTGDIIKVLTQAIIAHPTIQFSFCYRQKNNALIDTSFLTNEERVNIKYSDLHSFIKEAFVEIDINGF</sequence>
<gene>
    <name evidence="1" type="ORF">K4L44_02490</name>
</gene>
<name>A0AC61NGJ1_9BACT</name>
<evidence type="ECO:0000313" key="1">
    <source>
        <dbReference type="EMBL" id="QZE14748.1"/>
    </source>
</evidence>
<keyword evidence="1" id="KW-0067">ATP-binding</keyword>